<name>A0A2I0HJ14_PUNGR</name>
<proteinExistence type="predicted"/>
<comment type="caution">
    <text evidence="2">The sequence shown here is derived from an EMBL/GenBank/DDBJ whole genome shotgun (WGS) entry which is preliminary data.</text>
</comment>
<feature type="compositionally biased region" description="Basic and acidic residues" evidence="1">
    <location>
        <begin position="1"/>
        <end position="17"/>
    </location>
</feature>
<feature type="region of interest" description="Disordered" evidence="1">
    <location>
        <begin position="1"/>
        <end position="110"/>
    </location>
</feature>
<keyword evidence="3" id="KW-1185">Reference proteome</keyword>
<sequence>NWNSDRGEHDPANEIEKLALVSGNLEIGEFGEPSPEDRKNPSVRPRSTTAECRRCPELPPASIPAVVAASRGENRRPQPRRRRCPDPGRPLANGPRPSSFFFSQAQPKPS</sequence>
<evidence type="ECO:0000256" key="1">
    <source>
        <dbReference type="SAM" id="MobiDB-lite"/>
    </source>
</evidence>
<gene>
    <name evidence="2" type="ORF">CRG98_047935</name>
</gene>
<feature type="compositionally biased region" description="Polar residues" evidence="1">
    <location>
        <begin position="100"/>
        <end position="110"/>
    </location>
</feature>
<organism evidence="2 3">
    <name type="scientific">Punica granatum</name>
    <name type="common">Pomegranate</name>
    <dbReference type="NCBI Taxonomy" id="22663"/>
    <lineage>
        <taxon>Eukaryota</taxon>
        <taxon>Viridiplantae</taxon>
        <taxon>Streptophyta</taxon>
        <taxon>Embryophyta</taxon>
        <taxon>Tracheophyta</taxon>
        <taxon>Spermatophyta</taxon>
        <taxon>Magnoliopsida</taxon>
        <taxon>eudicotyledons</taxon>
        <taxon>Gunneridae</taxon>
        <taxon>Pentapetalae</taxon>
        <taxon>rosids</taxon>
        <taxon>malvids</taxon>
        <taxon>Myrtales</taxon>
        <taxon>Lythraceae</taxon>
        <taxon>Punica</taxon>
    </lineage>
</organism>
<dbReference type="Proteomes" id="UP000233551">
    <property type="component" value="Unassembled WGS sequence"/>
</dbReference>
<feature type="non-terminal residue" evidence="2">
    <location>
        <position position="1"/>
    </location>
</feature>
<dbReference type="EMBL" id="PGOL01008477">
    <property type="protein sequence ID" value="PKI31674.1"/>
    <property type="molecule type" value="Genomic_DNA"/>
</dbReference>
<evidence type="ECO:0000313" key="2">
    <source>
        <dbReference type="EMBL" id="PKI31674.1"/>
    </source>
</evidence>
<protein>
    <submittedName>
        <fullName evidence="2">Uncharacterized protein</fullName>
    </submittedName>
</protein>
<dbReference type="AlphaFoldDB" id="A0A2I0HJ14"/>
<reference evidence="2 3" key="1">
    <citation type="submission" date="2017-11" db="EMBL/GenBank/DDBJ databases">
        <title>De-novo sequencing of pomegranate (Punica granatum L.) genome.</title>
        <authorList>
            <person name="Akparov Z."/>
            <person name="Amiraslanov A."/>
            <person name="Hajiyeva S."/>
            <person name="Abbasov M."/>
            <person name="Kaur K."/>
            <person name="Hamwieh A."/>
            <person name="Solovyev V."/>
            <person name="Salamov A."/>
            <person name="Braich B."/>
            <person name="Kosarev P."/>
            <person name="Mahmoud A."/>
            <person name="Hajiyev E."/>
            <person name="Babayeva S."/>
            <person name="Izzatullayeva V."/>
            <person name="Mammadov A."/>
            <person name="Mammadov A."/>
            <person name="Sharifova S."/>
            <person name="Ojaghi J."/>
            <person name="Eynullazada K."/>
            <person name="Bayramov B."/>
            <person name="Abdulazimova A."/>
            <person name="Shahmuradov I."/>
        </authorList>
    </citation>
    <scope>NUCLEOTIDE SEQUENCE [LARGE SCALE GENOMIC DNA]</scope>
    <source>
        <strain evidence="3">cv. AG2017</strain>
        <tissue evidence="2">Leaf</tissue>
    </source>
</reference>
<accession>A0A2I0HJ14</accession>
<evidence type="ECO:0000313" key="3">
    <source>
        <dbReference type="Proteomes" id="UP000233551"/>
    </source>
</evidence>